<sequence length="441" mass="49473">MSPVVFNTFSERRLGDWVDIFRCYFTLQGQVHSVHRNFVLLPTEGYTKGKLQDSNNTLTVYNWVDGALQAQDQRNLGHGTDPRVVSDGETAYVFQLMRRDGDQQKSFYRILKLPDQISFDIEDVAGMPLGKNWQPFLKDGKLFVVFGFDPLKVIEIGEDGSTKVVATQQTQLDIFPPHQKFSMFRGGSNGVVAEDGCVYGFGHLTVRNFRHDIFMWRLDADWNLDVKISSNTIGLKDQGYMITDPTSFFEYDGAIFLGLALSERDWYFDQKFADILVKLDASTLPELFASSGPILPTLNFDPIEPVTLSIPPALCPTDVGGVTSTGAIRNIGRAGYLLKGCMLLTQKRDQRLSSIEIFFKCTEKQENGKVEASVWSTTGQCLDTVTISQRGKALSRLDVSHHFDGNQKEVELRLSCADVDITLENIRAIYAAKSNPKTNEN</sequence>
<evidence type="ECO:0000313" key="2">
    <source>
        <dbReference type="Proteomes" id="UP000068382"/>
    </source>
</evidence>
<reference evidence="1 2" key="1">
    <citation type="submission" date="2015-12" db="EMBL/GenBank/DDBJ databases">
        <title>Genome sequence of the marine Rhodobacteraceae strain O3.65, Candidatus Tritonibacter horizontis.</title>
        <authorList>
            <person name="Poehlein A."/>
            <person name="Giebel H.A."/>
            <person name="Voget S."/>
            <person name="Brinkhoff T."/>
        </authorList>
    </citation>
    <scope>NUCLEOTIDE SEQUENCE [LARGE SCALE GENOMIC DNA]</scope>
    <source>
        <strain evidence="1 2">O3.65</strain>
    </source>
</reference>
<evidence type="ECO:0000313" key="1">
    <source>
        <dbReference type="EMBL" id="KUP93473.1"/>
    </source>
</evidence>
<name>A0A132BYK6_9RHOB</name>
<comment type="caution">
    <text evidence="1">The sequence shown here is derived from an EMBL/GenBank/DDBJ whole genome shotgun (WGS) entry which is preliminary data.</text>
</comment>
<gene>
    <name evidence="1" type="ORF">TRIHO_16820</name>
</gene>
<dbReference type="Proteomes" id="UP000068382">
    <property type="component" value="Unassembled WGS sequence"/>
</dbReference>
<organism evidence="1 2">
    <name type="scientific">Tritonibacter horizontis</name>
    <dbReference type="NCBI Taxonomy" id="1768241"/>
    <lineage>
        <taxon>Bacteria</taxon>
        <taxon>Pseudomonadati</taxon>
        <taxon>Pseudomonadota</taxon>
        <taxon>Alphaproteobacteria</taxon>
        <taxon>Rhodobacterales</taxon>
        <taxon>Paracoccaceae</taxon>
        <taxon>Tritonibacter</taxon>
    </lineage>
</organism>
<accession>A0A132BYK6</accession>
<dbReference type="EMBL" id="LPUY01000052">
    <property type="protein sequence ID" value="KUP93473.1"/>
    <property type="molecule type" value="Genomic_DNA"/>
</dbReference>
<keyword evidence="2" id="KW-1185">Reference proteome</keyword>
<proteinExistence type="predicted"/>
<protein>
    <submittedName>
        <fullName evidence="1">Uncharacterized protein</fullName>
    </submittedName>
</protein>
<dbReference type="AlphaFoldDB" id="A0A132BYK6"/>